<protein>
    <recommendedName>
        <fullName evidence="3">dolichol kinase</fullName>
        <ecNumber evidence="3">2.7.1.108</ecNumber>
    </recommendedName>
</protein>
<evidence type="ECO:0000256" key="10">
    <source>
        <dbReference type="SAM" id="Phobius"/>
    </source>
</evidence>
<dbReference type="EMBL" id="CANHGI010000003">
    <property type="protein sequence ID" value="CAI5445867.1"/>
    <property type="molecule type" value="Genomic_DNA"/>
</dbReference>
<feature type="transmembrane region" description="Helical" evidence="10">
    <location>
        <begin position="172"/>
        <end position="192"/>
    </location>
</feature>
<keyword evidence="12" id="KW-1185">Reference proteome</keyword>
<dbReference type="PANTHER" id="PTHR13205">
    <property type="entry name" value="TRANSMEMBRANE PROTEIN 15-RELATED"/>
    <property type="match status" value="1"/>
</dbReference>
<proteinExistence type="inferred from homology"/>
<feature type="transmembrane region" description="Helical" evidence="10">
    <location>
        <begin position="76"/>
        <end position="97"/>
    </location>
</feature>
<keyword evidence="6" id="KW-0418">Kinase</keyword>
<feature type="transmembrane region" description="Helical" evidence="10">
    <location>
        <begin position="109"/>
        <end position="127"/>
    </location>
</feature>
<dbReference type="GO" id="GO:0043048">
    <property type="term" value="P:dolichyl monophosphate biosynthetic process"/>
    <property type="evidence" value="ECO:0007669"/>
    <property type="project" value="TreeGrafter"/>
</dbReference>
<evidence type="ECO:0000256" key="7">
    <source>
        <dbReference type="ARBA" id="ARBA00022824"/>
    </source>
</evidence>
<name>A0A9P1MZX7_9PELO</name>
<feature type="transmembrane region" description="Helical" evidence="10">
    <location>
        <begin position="32"/>
        <end position="52"/>
    </location>
</feature>
<keyword evidence="8 10" id="KW-1133">Transmembrane helix</keyword>
<dbReference type="InterPro" id="IPR032974">
    <property type="entry name" value="Polypren_kinase"/>
</dbReference>
<feature type="transmembrane region" description="Helical" evidence="10">
    <location>
        <begin position="6"/>
        <end position="27"/>
    </location>
</feature>
<feature type="transmembrane region" description="Helical" evidence="10">
    <location>
        <begin position="204"/>
        <end position="223"/>
    </location>
</feature>
<evidence type="ECO:0000256" key="5">
    <source>
        <dbReference type="ARBA" id="ARBA00022692"/>
    </source>
</evidence>
<evidence type="ECO:0000256" key="3">
    <source>
        <dbReference type="ARBA" id="ARBA00012132"/>
    </source>
</evidence>
<keyword evidence="5 10" id="KW-0812">Transmembrane</keyword>
<evidence type="ECO:0000256" key="6">
    <source>
        <dbReference type="ARBA" id="ARBA00022777"/>
    </source>
</evidence>
<evidence type="ECO:0000313" key="12">
    <source>
        <dbReference type="Proteomes" id="UP001152747"/>
    </source>
</evidence>
<keyword evidence="7" id="KW-0256">Endoplasmic reticulum</keyword>
<dbReference type="Proteomes" id="UP001152747">
    <property type="component" value="Unassembled WGS sequence"/>
</dbReference>
<keyword evidence="9 10" id="KW-0472">Membrane</keyword>
<feature type="transmembrane region" description="Helical" evidence="10">
    <location>
        <begin position="243"/>
        <end position="260"/>
    </location>
</feature>
<accession>A0A9P1MZX7</accession>
<organism evidence="11 12">
    <name type="scientific">Caenorhabditis angaria</name>
    <dbReference type="NCBI Taxonomy" id="860376"/>
    <lineage>
        <taxon>Eukaryota</taxon>
        <taxon>Metazoa</taxon>
        <taxon>Ecdysozoa</taxon>
        <taxon>Nematoda</taxon>
        <taxon>Chromadorea</taxon>
        <taxon>Rhabditida</taxon>
        <taxon>Rhabditina</taxon>
        <taxon>Rhabditomorpha</taxon>
        <taxon>Rhabditoidea</taxon>
        <taxon>Rhabditidae</taxon>
        <taxon>Peloderinae</taxon>
        <taxon>Caenorhabditis</taxon>
    </lineage>
</organism>
<evidence type="ECO:0000256" key="2">
    <source>
        <dbReference type="ARBA" id="ARBA00010794"/>
    </source>
</evidence>
<evidence type="ECO:0000313" key="11">
    <source>
        <dbReference type="EMBL" id="CAI5445867.1"/>
    </source>
</evidence>
<evidence type="ECO:0000256" key="1">
    <source>
        <dbReference type="ARBA" id="ARBA00004477"/>
    </source>
</evidence>
<dbReference type="OrthoDB" id="377083at2759"/>
<evidence type="ECO:0000256" key="8">
    <source>
        <dbReference type="ARBA" id="ARBA00022989"/>
    </source>
</evidence>
<evidence type="ECO:0000256" key="4">
    <source>
        <dbReference type="ARBA" id="ARBA00022679"/>
    </source>
</evidence>
<gene>
    <name evidence="11" type="ORF">CAMP_LOCUS8504</name>
</gene>
<dbReference type="PANTHER" id="PTHR13205:SF15">
    <property type="entry name" value="DOLICHOL KINASE"/>
    <property type="match status" value="1"/>
</dbReference>
<feature type="transmembrane region" description="Helical" evidence="10">
    <location>
        <begin position="266"/>
        <end position="285"/>
    </location>
</feature>
<comment type="similarity">
    <text evidence="2">Belongs to the polyprenol kinase family.</text>
</comment>
<keyword evidence="4" id="KW-0808">Transferase</keyword>
<dbReference type="GO" id="GO:0004168">
    <property type="term" value="F:dolichol kinase activity"/>
    <property type="evidence" value="ECO:0007669"/>
    <property type="project" value="UniProtKB-EC"/>
</dbReference>
<comment type="caution">
    <text evidence="11">The sequence shown here is derived from an EMBL/GenBank/DDBJ whole genome shotgun (WGS) entry which is preliminary data.</text>
</comment>
<dbReference type="EC" id="2.7.1.108" evidence="3"/>
<sequence>MPPEYYSNLAIVSTITTIFIVSTSILIKNWPVFINVIYLIALSLAIYIYGLLIETDHFLQVFEILLEIVTGNRDRLLLISFWLFNVAISVVFCTYVKATGISTTIHRKFFHLTVSLIYISGILYDAQFTWICAWLWLAIFILVENLRYFDVPPWSPYLNEYLLIFRDIQDSDLLMTPIYLLTGIFLPLLLIFQAPNSNNFHPKLYHFAGIASVGVGDSFAAIIGSKIGKTKWRNSNKSLEGTISMIISMFIFLIFANIFLVDDSNFSIFPIFISSVIVGFSEAFITKNG</sequence>
<comment type="subcellular location">
    <subcellularLocation>
        <location evidence="1">Endoplasmic reticulum membrane</location>
        <topology evidence="1">Multi-pass membrane protein</topology>
    </subcellularLocation>
</comment>
<dbReference type="GO" id="GO:0005789">
    <property type="term" value="C:endoplasmic reticulum membrane"/>
    <property type="evidence" value="ECO:0007669"/>
    <property type="project" value="UniProtKB-SubCell"/>
</dbReference>
<dbReference type="AlphaFoldDB" id="A0A9P1MZX7"/>
<evidence type="ECO:0000256" key="9">
    <source>
        <dbReference type="ARBA" id="ARBA00023136"/>
    </source>
</evidence>
<reference evidence="11" key="1">
    <citation type="submission" date="2022-11" db="EMBL/GenBank/DDBJ databases">
        <authorList>
            <person name="Kikuchi T."/>
        </authorList>
    </citation>
    <scope>NUCLEOTIDE SEQUENCE</scope>
    <source>
        <strain evidence="11">PS1010</strain>
    </source>
</reference>